<dbReference type="InterPro" id="IPR005171">
    <property type="entry name" value="Cyt_c_oxidase_su4_prok"/>
</dbReference>
<protein>
    <submittedName>
        <fullName evidence="7">Nitric oxide reductase F protein</fullName>
    </submittedName>
</protein>
<keyword evidence="4 6" id="KW-1133">Transmembrane helix</keyword>
<evidence type="ECO:0000256" key="6">
    <source>
        <dbReference type="SAM" id="Phobius"/>
    </source>
</evidence>
<keyword evidence="5 6" id="KW-0472">Membrane</keyword>
<evidence type="ECO:0000256" key="1">
    <source>
        <dbReference type="ARBA" id="ARBA00004651"/>
    </source>
</evidence>
<dbReference type="RefSeq" id="WP_171169753.1">
    <property type="nucleotide sequence ID" value="NZ_WVRA01000005.1"/>
</dbReference>
<proteinExistence type="predicted"/>
<evidence type="ECO:0000256" key="4">
    <source>
        <dbReference type="ARBA" id="ARBA00022989"/>
    </source>
</evidence>
<evidence type="ECO:0000256" key="3">
    <source>
        <dbReference type="ARBA" id="ARBA00022692"/>
    </source>
</evidence>
<dbReference type="GO" id="GO:0005886">
    <property type="term" value="C:plasma membrane"/>
    <property type="evidence" value="ECO:0007669"/>
    <property type="project" value="UniProtKB-SubCell"/>
</dbReference>
<sequence>MAQPSSLTKEPRQGPPNPLTQAWLALLALSVGSALLTLIGAPTAIIAGGILLLALIKARVILKHYLDLENSQSWLRGFTLVLTGFSVVIFALYLI</sequence>
<evidence type="ECO:0000313" key="7">
    <source>
        <dbReference type="EMBL" id="NOE19337.1"/>
    </source>
</evidence>
<evidence type="ECO:0000256" key="5">
    <source>
        <dbReference type="ARBA" id="ARBA00023136"/>
    </source>
</evidence>
<dbReference type="AlphaFoldDB" id="A0AA90YUX9"/>
<comment type="subcellular location">
    <subcellularLocation>
        <location evidence="1">Cell membrane</location>
        <topology evidence="1">Multi-pass membrane protein</topology>
    </subcellularLocation>
</comment>
<accession>A0AA90YUX9</accession>
<dbReference type="EMBL" id="WVRA01000005">
    <property type="protein sequence ID" value="NOE19337.1"/>
    <property type="molecule type" value="Genomic_DNA"/>
</dbReference>
<evidence type="ECO:0000313" key="8">
    <source>
        <dbReference type="Proteomes" id="UP000597886"/>
    </source>
</evidence>
<feature type="transmembrane region" description="Helical" evidence="6">
    <location>
        <begin position="74"/>
        <end position="94"/>
    </location>
</feature>
<gene>
    <name evidence="7" type="ORF">GS634_14505</name>
</gene>
<reference evidence="7" key="1">
    <citation type="submission" date="2019-12" db="EMBL/GenBank/DDBJ databases">
        <title>Ruegeria JWLKs population differentiation of coral mucus and skeleton niches.</title>
        <authorList>
            <person name="Luo D."/>
        </authorList>
    </citation>
    <scope>NUCLEOTIDE SEQUENCE</scope>
    <source>
        <strain evidence="7">HKCCD6181</strain>
    </source>
</reference>
<keyword evidence="2" id="KW-1003">Cell membrane</keyword>
<keyword evidence="3 6" id="KW-0812">Transmembrane</keyword>
<comment type="caution">
    <text evidence="7">The sequence shown here is derived from an EMBL/GenBank/DDBJ whole genome shotgun (WGS) entry which is preliminary data.</text>
</comment>
<feature type="transmembrane region" description="Helical" evidence="6">
    <location>
        <begin position="20"/>
        <end position="53"/>
    </location>
</feature>
<dbReference type="Pfam" id="PF03626">
    <property type="entry name" value="COX4_pro"/>
    <property type="match status" value="1"/>
</dbReference>
<name>A0AA90YUX9_9RHOB</name>
<organism evidence="7 8">
    <name type="scientific">Ruegeria atlantica</name>
    <dbReference type="NCBI Taxonomy" id="81569"/>
    <lineage>
        <taxon>Bacteria</taxon>
        <taxon>Pseudomonadati</taxon>
        <taxon>Pseudomonadota</taxon>
        <taxon>Alphaproteobacteria</taxon>
        <taxon>Rhodobacterales</taxon>
        <taxon>Roseobacteraceae</taxon>
        <taxon>Ruegeria</taxon>
    </lineage>
</organism>
<dbReference type="Proteomes" id="UP000597886">
    <property type="component" value="Unassembled WGS sequence"/>
</dbReference>
<evidence type="ECO:0000256" key="2">
    <source>
        <dbReference type="ARBA" id="ARBA00022475"/>
    </source>
</evidence>